<accession>A0ABV2LBZ2</accession>
<feature type="compositionally biased region" description="Low complexity" evidence="1">
    <location>
        <begin position="227"/>
        <end position="239"/>
    </location>
</feature>
<evidence type="ECO:0000313" key="3">
    <source>
        <dbReference type="EMBL" id="MET3694260.1"/>
    </source>
</evidence>
<protein>
    <submittedName>
        <fullName evidence="3">Type VI secretion system protein ImpA</fullName>
    </submittedName>
</protein>
<dbReference type="EMBL" id="JBEPMM010000013">
    <property type="protein sequence ID" value="MET3694260.1"/>
    <property type="molecule type" value="Genomic_DNA"/>
</dbReference>
<dbReference type="InterPro" id="IPR017740">
    <property type="entry name" value="TssA-like"/>
</dbReference>
<dbReference type="Pfam" id="PF06812">
    <property type="entry name" value="ImpA_N"/>
    <property type="match status" value="1"/>
</dbReference>
<organism evidence="3 4">
    <name type="scientific">Methylobacterium goesingense</name>
    <dbReference type="NCBI Taxonomy" id="243690"/>
    <lineage>
        <taxon>Bacteria</taxon>
        <taxon>Pseudomonadati</taxon>
        <taxon>Pseudomonadota</taxon>
        <taxon>Alphaproteobacteria</taxon>
        <taxon>Hyphomicrobiales</taxon>
        <taxon>Methylobacteriaceae</taxon>
        <taxon>Methylobacterium</taxon>
    </lineage>
</organism>
<sequence>MAFVEGLLPLSYLTRDEDGRPQVFDRTSIDIPAALKRLSDLLAATRDLRLLTLFGRLCALNRDLAGLSETLTLTANLLQSAWAEVHPRGDGDDYGFRSAVLQAFDDMPTVVLPVQYTPLCESRRYGPISFRTVMVAHGEVAAREGETVADRGAIERALGDADIDAIGAVAEHFAAIERAAHAIREVCVAQAGYDQAVSLARLSAIAGRALALLNPIILTRTGAVATPSAGSAAEPGAEGRATEAPRPASGRVTNVRAASAALEVASAYLRRSEPSSPAEVLTRQAQMLVGKSFLEVMTILVPEHASAAVIAIGSTGSLRLTFDQLEAVPRADAVVPDAETDKESAGDSGGEPPSFTAETRAEAVSLLAEVGQFYRTAEPSSPIPLLLDRASGLIERDFLSILKDVLPDLMANRAET</sequence>
<evidence type="ECO:0000256" key="1">
    <source>
        <dbReference type="SAM" id="MobiDB-lite"/>
    </source>
</evidence>
<dbReference type="InterPro" id="IPR010657">
    <property type="entry name" value="ImpA_N"/>
</dbReference>
<evidence type="ECO:0000259" key="2">
    <source>
        <dbReference type="Pfam" id="PF06812"/>
    </source>
</evidence>
<feature type="region of interest" description="Disordered" evidence="1">
    <location>
        <begin position="332"/>
        <end position="357"/>
    </location>
</feature>
<dbReference type="PANTHER" id="PTHR37951">
    <property type="entry name" value="CYTOPLASMIC PROTEIN-RELATED"/>
    <property type="match status" value="1"/>
</dbReference>
<reference evidence="3 4" key="1">
    <citation type="submission" date="2024-06" db="EMBL/GenBank/DDBJ databases">
        <title>Genomic Encyclopedia of Type Strains, Phase IV (KMG-IV): sequencing the most valuable type-strain genomes for metagenomic binning, comparative biology and taxonomic classification.</title>
        <authorList>
            <person name="Goeker M."/>
        </authorList>
    </citation>
    <scope>NUCLEOTIDE SEQUENCE [LARGE SCALE GENOMIC DNA]</scope>
    <source>
        <strain evidence="3 4">DSM 21331</strain>
    </source>
</reference>
<feature type="region of interest" description="Disordered" evidence="1">
    <location>
        <begin position="227"/>
        <end position="249"/>
    </location>
</feature>
<proteinExistence type="predicted"/>
<name>A0ABV2LBZ2_9HYPH</name>
<gene>
    <name evidence="3" type="ORF">ABID43_003819</name>
</gene>
<keyword evidence="4" id="KW-1185">Reference proteome</keyword>
<feature type="domain" description="ImpA N-terminal" evidence="2">
    <location>
        <begin position="15"/>
        <end position="104"/>
    </location>
</feature>
<comment type="caution">
    <text evidence="3">The sequence shown here is derived from an EMBL/GenBank/DDBJ whole genome shotgun (WGS) entry which is preliminary data.</text>
</comment>
<dbReference type="Proteomes" id="UP001549145">
    <property type="component" value="Unassembled WGS sequence"/>
</dbReference>
<evidence type="ECO:0000313" key="4">
    <source>
        <dbReference type="Proteomes" id="UP001549145"/>
    </source>
</evidence>
<dbReference type="PANTHER" id="PTHR37951:SF1">
    <property type="entry name" value="TYPE VI SECRETION SYSTEM COMPONENT TSSA1"/>
    <property type="match status" value="1"/>
</dbReference>